<dbReference type="RefSeq" id="WP_264943880.1">
    <property type="nucleotide sequence ID" value="NZ_JAPDRA010000003.1"/>
</dbReference>
<proteinExistence type="predicted"/>
<sequence>MPELVHMILTIGNSHDEGRATARSTDAFREKVWQWTQAGTLLQSTSTSWPTGPAMLDHQDPATSAFSPDIRFASDYLTANPTVDRLVFVPNGHGGTAFFTSTASLTWSAANAAAGNLLSDSIARFNAARTHLIGLGHTVVVAGVLFHVANPDYGRAEHVQAPGWDIHREAIDEFVAYLRANLDGATASTPIAIGGGMNKEELDARTDQNDRLYQANLLGSAKRSDYVGSFDPINPRYGYSTGLPVPQKSATDQHATRTGDITLGHLRYQALVRAQANAACHAPFSGLSFFSPSTITALWDFRTGSPQDISGNGNHLIRYDDTNPPLYLVDVKSGANPALDELAWTRASGATRQVHQVPMALPAQYTISVYQRFASFDAAMAFLQRADAPTDANDTRFQYSHSNDDIRAGHGTAASTVKFARGSMNTTSFYLLTLTFDGTTMKLYLDGTLKDSHSSAAHASVPNSYLGAASASAGNPLVGTMAFAMVCSRALTATEVGELSTAAQSLLAP</sequence>
<name>A0ABW3H5T3_9SPHN</name>
<dbReference type="Gene3D" id="2.60.120.200">
    <property type="match status" value="1"/>
</dbReference>
<keyword evidence="2" id="KW-1185">Reference proteome</keyword>
<dbReference type="SUPFAM" id="SSF49899">
    <property type="entry name" value="Concanavalin A-like lectins/glucanases"/>
    <property type="match status" value="1"/>
</dbReference>
<dbReference type="Proteomes" id="UP001596977">
    <property type="component" value="Unassembled WGS sequence"/>
</dbReference>
<evidence type="ECO:0000313" key="1">
    <source>
        <dbReference type="EMBL" id="MFD0946512.1"/>
    </source>
</evidence>
<comment type="caution">
    <text evidence="1">The sequence shown here is derived from an EMBL/GenBank/DDBJ whole genome shotgun (WGS) entry which is preliminary data.</text>
</comment>
<gene>
    <name evidence="1" type="ORF">ACFQ1E_09205</name>
</gene>
<dbReference type="InterPro" id="IPR013320">
    <property type="entry name" value="ConA-like_dom_sf"/>
</dbReference>
<evidence type="ECO:0000313" key="2">
    <source>
        <dbReference type="Proteomes" id="UP001596977"/>
    </source>
</evidence>
<accession>A0ABW3H5T3</accession>
<reference evidence="2" key="1">
    <citation type="journal article" date="2019" name="Int. J. Syst. Evol. Microbiol.">
        <title>The Global Catalogue of Microorganisms (GCM) 10K type strain sequencing project: providing services to taxonomists for standard genome sequencing and annotation.</title>
        <authorList>
            <consortium name="The Broad Institute Genomics Platform"/>
            <consortium name="The Broad Institute Genome Sequencing Center for Infectious Disease"/>
            <person name="Wu L."/>
            <person name="Ma J."/>
        </authorList>
    </citation>
    <scope>NUCLEOTIDE SEQUENCE [LARGE SCALE GENOMIC DNA]</scope>
    <source>
        <strain evidence="2">CCUG 62982</strain>
    </source>
</reference>
<dbReference type="Pfam" id="PF13385">
    <property type="entry name" value="Laminin_G_3"/>
    <property type="match status" value="1"/>
</dbReference>
<organism evidence="1 2">
    <name type="scientific">Sphingomonas canadensis</name>
    <dbReference type="NCBI Taxonomy" id="1219257"/>
    <lineage>
        <taxon>Bacteria</taxon>
        <taxon>Pseudomonadati</taxon>
        <taxon>Pseudomonadota</taxon>
        <taxon>Alphaproteobacteria</taxon>
        <taxon>Sphingomonadales</taxon>
        <taxon>Sphingomonadaceae</taxon>
        <taxon>Sphingomonas</taxon>
    </lineage>
</organism>
<protein>
    <submittedName>
        <fullName evidence="1">LamG domain-containing protein</fullName>
    </submittedName>
</protein>
<dbReference type="EMBL" id="JBHTJG010000003">
    <property type="protein sequence ID" value="MFD0946512.1"/>
    <property type="molecule type" value="Genomic_DNA"/>
</dbReference>